<organism evidence="3 4">
    <name type="scientific">Chitinophaga caeni</name>
    <dbReference type="NCBI Taxonomy" id="2029983"/>
    <lineage>
        <taxon>Bacteria</taxon>
        <taxon>Pseudomonadati</taxon>
        <taxon>Bacteroidota</taxon>
        <taxon>Chitinophagia</taxon>
        <taxon>Chitinophagales</taxon>
        <taxon>Chitinophagaceae</taxon>
        <taxon>Chitinophaga</taxon>
    </lineage>
</organism>
<dbReference type="AlphaFoldDB" id="A0A291QZI7"/>
<keyword evidence="2" id="KW-0732">Signal</keyword>
<evidence type="ECO:0000313" key="4">
    <source>
        <dbReference type="Proteomes" id="UP000220133"/>
    </source>
</evidence>
<name>A0A291QZI7_9BACT</name>
<evidence type="ECO:0008006" key="5">
    <source>
        <dbReference type="Google" id="ProtNLM"/>
    </source>
</evidence>
<dbReference type="RefSeq" id="WP_098195632.1">
    <property type="nucleotide sequence ID" value="NZ_CP023777.1"/>
</dbReference>
<proteinExistence type="predicted"/>
<feature type="coiled-coil region" evidence="1">
    <location>
        <begin position="164"/>
        <end position="191"/>
    </location>
</feature>
<dbReference type="Gene3D" id="1.25.40.390">
    <property type="match status" value="1"/>
</dbReference>
<dbReference type="PROSITE" id="PS51257">
    <property type="entry name" value="PROKAR_LIPOPROTEIN"/>
    <property type="match status" value="1"/>
</dbReference>
<evidence type="ECO:0000313" key="3">
    <source>
        <dbReference type="EMBL" id="ATL49264.1"/>
    </source>
</evidence>
<accession>A0A291QZI7</accession>
<keyword evidence="1" id="KW-0175">Coiled coil</keyword>
<dbReference type="OrthoDB" id="9766256at2"/>
<dbReference type="SUPFAM" id="SSF48452">
    <property type="entry name" value="TPR-like"/>
    <property type="match status" value="1"/>
</dbReference>
<feature type="chain" id="PRO_5012200469" description="SusD/RagB family nutrient-binding outer membrane lipoprotein" evidence="2">
    <location>
        <begin position="28"/>
        <end position="532"/>
    </location>
</feature>
<dbReference type="KEGG" id="cbae:COR50_19955"/>
<feature type="signal peptide" evidence="2">
    <location>
        <begin position="1"/>
        <end position="27"/>
    </location>
</feature>
<gene>
    <name evidence="3" type="ORF">COR50_19955</name>
</gene>
<keyword evidence="4" id="KW-1185">Reference proteome</keyword>
<dbReference type="Pfam" id="PF12771">
    <property type="entry name" value="SusD-like_2"/>
    <property type="match status" value="1"/>
</dbReference>
<evidence type="ECO:0000256" key="2">
    <source>
        <dbReference type="SAM" id="SignalP"/>
    </source>
</evidence>
<sequence>MMKSLFKQTRYILPFLLLLATSCSKFGSLNTDPTKSSKINPQSQLIFAQLWFSGDLSTQERTNSIVLMPMMQQLGAVYYARVGGMYIKDATRMWVMWENSYPNDVVNIVDAVTRTNGVEGQSNLNAMCRIMKAYTFARLTDLYGDIPYFEAGSAYYTQVKRPVYDKQEDIYNDLLKELKEASAQLDPAKDKVGDEVFYQGDITSWKKFANSLRIRLALRIAERNPAKAKEEITDAYNADGGVFTSNDDICMTRHMDIQSTYADVRGNAVSVAINQQSGMPKIVNTFLDQLKNTNDPRINYIPRCYKQNSPMKPFEREDITEQIKASPAGLTGSNPGKYVYEDWSGSVNITLADGSPYTAVNGDIKCELNTCFMRNNAPFLHMTYAELELLLADATERLGLSLGGDAASHYRAGVTAAMKQLSLYPGGPVVSDAEINQFLTGNPLQPATALKQINEQLWVALMLNGPELFANWRRSGYPDLQPTPNSESTSLQIPRRFQYPLSEKEQNADNVNAAIERIGEDDWLNRVWWDKE</sequence>
<dbReference type="InterPro" id="IPR011990">
    <property type="entry name" value="TPR-like_helical_dom_sf"/>
</dbReference>
<dbReference type="EMBL" id="CP023777">
    <property type="protein sequence ID" value="ATL49264.1"/>
    <property type="molecule type" value="Genomic_DNA"/>
</dbReference>
<dbReference type="InterPro" id="IPR041662">
    <property type="entry name" value="SusD-like_2"/>
</dbReference>
<dbReference type="Proteomes" id="UP000220133">
    <property type="component" value="Chromosome"/>
</dbReference>
<protein>
    <recommendedName>
        <fullName evidence="5">SusD/RagB family nutrient-binding outer membrane lipoprotein</fullName>
    </recommendedName>
</protein>
<evidence type="ECO:0000256" key="1">
    <source>
        <dbReference type="SAM" id="Coils"/>
    </source>
</evidence>
<reference evidence="3 4" key="1">
    <citation type="submission" date="2017-10" db="EMBL/GenBank/DDBJ databases">
        <title>Paenichitinophaga pekingensis gen. nov., sp. nov., isolated from activated sludge.</title>
        <authorList>
            <person name="Jin D."/>
            <person name="Kong X."/>
            <person name="Deng Y."/>
            <person name="Bai Z."/>
        </authorList>
    </citation>
    <scope>NUCLEOTIDE SEQUENCE [LARGE SCALE GENOMIC DNA]</scope>
    <source>
        <strain evidence="3 4">13</strain>
    </source>
</reference>